<organism evidence="2 3">
    <name type="scientific">Daedalea quercina L-15889</name>
    <dbReference type="NCBI Taxonomy" id="1314783"/>
    <lineage>
        <taxon>Eukaryota</taxon>
        <taxon>Fungi</taxon>
        <taxon>Dikarya</taxon>
        <taxon>Basidiomycota</taxon>
        <taxon>Agaricomycotina</taxon>
        <taxon>Agaricomycetes</taxon>
        <taxon>Polyporales</taxon>
        <taxon>Fomitopsis</taxon>
    </lineage>
</organism>
<name>A0A165SEQ7_9APHY</name>
<dbReference type="AlphaFoldDB" id="A0A165SEQ7"/>
<dbReference type="Proteomes" id="UP000076727">
    <property type="component" value="Unassembled WGS sequence"/>
</dbReference>
<accession>A0A165SEQ7</accession>
<dbReference type="EMBL" id="KV429043">
    <property type="protein sequence ID" value="KZT71879.1"/>
    <property type="molecule type" value="Genomic_DNA"/>
</dbReference>
<protein>
    <submittedName>
        <fullName evidence="2">Uncharacterized protein</fullName>
    </submittedName>
</protein>
<proteinExistence type="predicted"/>
<feature type="chain" id="PRO_5007866380" evidence="1">
    <location>
        <begin position="21"/>
        <end position="112"/>
    </location>
</feature>
<keyword evidence="1" id="KW-0732">Signal</keyword>
<keyword evidence="3" id="KW-1185">Reference proteome</keyword>
<dbReference type="OrthoDB" id="2785141at2759"/>
<evidence type="ECO:0000313" key="3">
    <source>
        <dbReference type="Proteomes" id="UP000076727"/>
    </source>
</evidence>
<sequence length="112" mass="12288">MRSSAVVAVVLVAAVAPAIALPINEFGIAARASQYRRSPDLVESIYARDEDETMLYRRQPNTLNRLRIGVPVNRNARRSPEPFVIFSKDAANIPACHSGFAFCGRSIEDGLD</sequence>
<gene>
    <name evidence="2" type="ORF">DAEQUDRAFT_723488</name>
</gene>
<reference evidence="2 3" key="1">
    <citation type="journal article" date="2016" name="Mol. Biol. Evol.">
        <title>Comparative Genomics of Early-Diverging Mushroom-Forming Fungi Provides Insights into the Origins of Lignocellulose Decay Capabilities.</title>
        <authorList>
            <person name="Nagy L.G."/>
            <person name="Riley R."/>
            <person name="Tritt A."/>
            <person name="Adam C."/>
            <person name="Daum C."/>
            <person name="Floudas D."/>
            <person name="Sun H."/>
            <person name="Yadav J.S."/>
            <person name="Pangilinan J."/>
            <person name="Larsson K.H."/>
            <person name="Matsuura K."/>
            <person name="Barry K."/>
            <person name="Labutti K."/>
            <person name="Kuo R."/>
            <person name="Ohm R.A."/>
            <person name="Bhattacharya S.S."/>
            <person name="Shirouzu T."/>
            <person name="Yoshinaga Y."/>
            <person name="Martin F.M."/>
            <person name="Grigoriev I.V."/>
            <person name="Hibbett D.S."/>
        </authorList>
    </citation>
    <scope>NUCLEOTIDE SEQUENCE [LARGE SCALE GENOMIC DNA]</scope>
    <source>
        <strain evidence="2 3">L-15889</strain>
    </source>
</reference>
<feature type="signal peptide" evidence="1">
    <location>
        <begin position="1"/>
        <end position="20"/>
    </location>
</feature>
<evidence type="ECO:0000313" key="2">
    <source>
        <dbReference type="EMBL" id="KZT71879.1"/>
    </source>
</evidence>
<evidence type="ECO:0000256" key="1">
    <source>
        <dbReference type="SAM" id="SignalP"/>
    </source>
</evidence>